<evidence type="ECO:0000313" key="7">
    <source>
        <dbReference type="EMBL" id="CUF81899.1"/>
    </source>
</evidence>
<organism evidence="7 8">
    <name type="scientific">Bodo saltans</name>
    <name type="common">Flagellated protozoan</name>
    <dbReference type="NCBI Taxonomy" id="75058"/>
    <lineage>
        <taxon>Eukaryota</taxon>
        <taxon>Discoba</taxon>
        <taxon>Euglenozoa</taxon>
        <taxon>Kinetoplastea</taxon>
        <taxon>Metakinetoplastina</taxon>
        <taxon>Eubodonida</taxon>
        <taxon>Bodonidae</taxon>
        <taxon>Bodo</taxon>
    </lineage>
</organism>
<dbReference type="Proteomes" id="UP000051952">
    <property type="component" value="Unassembled WGS sequence"/>
</dbReference>
<dbReference type="SUPFAM" id="SSF57903">
    <property type="entry name" value="FYVE/PHD zinc finger"/>
    <property type="match status" value="1"/>
</dbReference>
<dbReference type="InterPro" id="IPR000306">
    <property type="entry name" value="Znf_FYVE"/>
</dbReference>
<evidence type="ECO:0000256" key="3">
    <source>
        <dbReference type="ARBA" id="ARBA00022833"/>
    </source>
</evidence>
<dbReference type="PROSITE" id="PS50178">
    <property type="entry name" value="ZF_FYVE"/>
    <property type="match status" value="1"/>
</dbReference>
<keyword evidence="8" id="KW-1185">Reference proteome</keyword>
<dbReference type="PANTHER" id="PTHR45748:SF7">
    <property type="entry name" value="1-PHOSPHATIDYLINOSITOL 3-PHOSPHATE 5-KINASE-RELATED"/>
    <property type="match status" value="1"/>
</dbReference>
<gene>
    <name evidence="7" type="ORF">BSAL_65985</name>
</gene>
<dbReference type="InterPro" id="IPR011011">
    <property type="entry name" value="Znf_FYVE_PHD"/>
</dbReference>
<feature type="compositionally biased region" description="Polar residues" evidence="5">
    <location>
        <begin position="142"/>
        <end position="158"/>
    </location>
</feature>
<feature type="compositionally biased region" description="Polar residues" evidence="5">
    <location>
        <begin position="188"/>
        <end position="201"/>
    </location>
</feature>
<sequence length="209" mass="22982">MGNKICGGTSTKGAAIDDDARVQETLESLFPNFKPLSKGDIKWQDEEGPHCPECAHDFDFLTRRDHCRSCGQIYCSRCCYARKAIHDYHICGVCMGSAMKALRERELSKIEVKVRTHSQLLRERERRNSQISARGSNVADGDTNQEMSAMKKSSTTEPATPHGIHPPPEHPSASTTPSKEQNEEATKARSSNVSEGGSFSASPKPGQFA</sequence>
<name>A0A0S4ITP2_BODSA</name>
<keyword evidence="2 4" id="KW-0863">Zinc-finger</keyword>
<evidence type="ECO:0000256" key="5">
    <source>
        <dbReference type="SAM" id="MobiDB-lite"/>
    </source>
</evidence>
<dbReference type="PANTHER" id="PTHR45748">
    <property type="entry name" value="1-PHOSPHATIDYLINOSITOL 3-PHOSPHATE 5-KINASE-RELATED"/>
    <property type="match status" value="1"/>
</dbReference>
<feature type="region of interest" description="Disordered" evidence="5">
    <location>
        <begin position="120"/>
        <end position="209"/>
    </location>
</feature>
<dbReference type="AlphaFoldDB" id="A0A0S4ITP2"/>
<protein>
    <submittedName>
        <fullName evidence="7">Zinc finger protein, putative</fullName>
    </submittedName>
</protein>
<dbReference type="GO" id="GO:0008270">
    <property type="term" value="F:zinc ion binding"/>
    <property type="evidence" value="ECO:0007669"/>
    <property type="project" value="UniProtKB-KW"/>
</dbReference>
<feature type="domain" description="FYVE-type" evidence="6">
    <location>
        <begin position="45"/>
        <end position="99"/>
    </location>
</feature>
<evidence type="ECO:0000256" key="1">
    <source>
        <dbReference type="ARBA" id="ARBA00022723"/>
    </source>
</evidence>
<keyword evidence="3" id="KW-0862">Zinc</keyword>
<evidence type="ECO:0000256" key="4">
    <source>
        <dbReference type="PROSITE-ProRule" id="PRU00091"/>
    </source>
</evidence>
<dbReference type="VEuPathDB" id="TriTrypDB:BSAL_65985"/>
<dbReference type="SMART" id="SM00064">
    <property type="entry name" value="FYVE"/>
    <property type="match status" value="1"/>
</dbReference>
<dbReference type="GO" id="GO:0000285">
    <property type="term" value="F:1-phosphatidylinositol-3-phosphate 5-kinase activity"/>
    <property type="evidence" value="ECO:0007669"/>
    <property type="project" value="TreeGrafter"/>
</dbReference>
<dbReference type="OrthoDB" id="10018316at2759"/>
<proteinExistence type="predicted"/>
<dbReference type="InterPro" id="IPR013083">
    <property type="entry name" value="Znf_RING/FYVE/PHD"/>
</dbReference>
<accession>A0A0S4ITP2</accession>
<evidence type="ECO:0000259" key="6">
    <source>
        <dbReference type="PROSITE" id="PS50178"/>
    </source>
</evidence>
<dbReference type="InterPro" id="IPR017455">
    <property type="entry name" value="Znf_FYVE-rel"/>
</dbReference>
<dbReference type="Pfam" id="PF01363">
    <property type="entry name" value="FYVE"/>
    <property type="match status" value="1"/>
</dbReference>
<dbReference type="EMBL" id="CYKH01000416">
    <property type="protein sequence ID" value="CUF81899.1"/>
    <property type="molecule type" value="Genomic_DNA"/>
</dbReference>
<evidence type="ECO:0000313" key="8">
    <source>
        <dbReference type="Proteomes" id="UP000051952"/>
    </source>
</evidence>
<reference evidence="8" key="1">
    <citation type="submission" date="2015-09" db="EMBL/GenBank/DDBJ databases">
        <authorList>
            <consortium name="Pathogen Informatics"/>
        </authorList>
    </citation>
    <scope>NUCLEOTIDE SEQUENCE [LARGE SCALE GENOMIC DNA]</scope>
    <source>
        <strain evidence="8">Lake Konstanz</strain>
    </source>
</reference>
<dbReference type="GO" id="GO:0010008">
    <property type="term" value="C:endosome membrane"/>
    <property type="evidence" value="ECO:0007669"/>
    <property type="project" value="TreeGrafter"/>
</dbReference>
<evidence type="ECO:0000256" key="2">
    <source>
        <dbReference type="ARBA" id="ARBA00022771"/>
    </source>
</evidence>
<keyword evidence="1" id="KW-0479">Metal-binding</keyword>
<dbReference type="GO" id="GO:0046854">
    <property type="term" value="P:phosphatidylinositol phosphate biosynthetic process"/>
    <property type="evidence" value="ECO:0007669"/>
    <property type="project" value="TreeGrafter"/>
</dbReference>
<dbReference type="Gene3D" id="3.30.40.10">
    <property type="entry name" value="Zinc/RING finger domain, C3HC4 (zinc finger)"/>
    <property type="match status" value="1"/>
</dbReference>